<dbReference type="KEGG" id="tad:TRIADDRAFT_62155"/>
<evidence type="ECO:0000313" key="11">
    <source>
        <dbReference type="Proteomes" id="UP000009022"/>
    </source>
</evidence>
<keyword evidence="2 8" id="KW-0812">Transmembrane</keyword>
<dbReference type="Gene3D" id="1.20.1070.10">
    <property type="entry name" value="Rhodopsin 7-helix transmembrane proteins"/>
    <property type="match status" value="1"/>
</dbReference>
<keyword evidence="3 8" id="KW-1133">Transmembrane helix</keyword>
<dbReference type="HOGENOM" id="CLU_009579_6_0_1"/>
<dbReference type="SUPFAM" id="SSF81321">
    <property type="entry name" value="Family A G protein-coupled receptor-like"/>
    <property type="match status" value="1"/>
</dbReference>
<keyword evidence="11" id="KW-1185">Reference proteome</keyword>
<dbReference type="EMBL" id="DS985274">
    <property type="protein sequence ID" value="EDV19430.1"/>
    <property type="molecule type" value="Genomic_DNA"/>
</dbReference>
<evidence type="ECO:0000313" key="10">
    <source>
        <dbReference type="EMBL" id="EDV19430.1"/>
    </source>
</evidence>
<feature type="transmembrane region" description="Helical" evidence="8">
    <location>
        <begin position="144"/>
        <end position="165"/>
    </location>
</feature>
<dbReference type="OrthoDB" id="5987936at2759"/>
<organism evidence="10 11">
    <name type="scientific">Trichoplax adhaerens</name>
    <name type="common">Trichoplax reptans</name>
    <dbReference type="NCBI Taxonomy" id="10228"/>
    <lineage>
        <taxon>Eukaryota</taxon>
        <taxon>Metazoa</taxon>
        <taxon>Placozoa</taxon>
        <taxon>Uniplacotomia</taxon>
        <taxon>Trichoplacea</taxon>
        <taxon>Trichoplacidae</taxon>
        <taxon>Trichoplax</taxon>
    </lineage>
</organism>
<name>B3SCZ8_TRIAD</name>
<evidence type="ECO:0000256" key="7">
    <source>
        <dbReference type="ARBA" id="ARBA00023224"/>
    </source>
</evidence>
<keyword evidence="5 8" id="KW-0472">Membrane</keyword>
<proteinExistence type="predicted"/>
<feature type="transmembrane region" description="Helical" evidence="8">
    <location>
        <begin position="200"/>
        <end position="218"/>
    </location>
</feature>
<feature type="transmembrane region" description="Helical" evidence="8">
    <location>
        <begin position="5"/>
        <end position="26"/>
    </location>
</feature>
<accession>B3SCZ8</accession>
<dbReference type="InParanoid" id="B3SCZ8"/>
<dbReference type="Pfam" id="PF00001">
    <property type="entry name" value="7tm_1"/>
    <property type="match status" value="1"/>
</dbReference>
<dbReference type="PhylomeDB" id="B3SCZ8"/>
<evidence type="ECO:0000256" key="2">
    <source>
        <dbReference type="ARBA" id="ARBA00022692"/>
    </source>
</evidence>
<dbReference type="AlphaFoldDB" id="B3SCZ8"/>
<feature type="transmembrane region" description="Helical" evidence="8">
    <location>
        <begin position="46"/>
        <end position="65"/>
    </location>
</feature>
<dbReference type="GO" id="GO:0005886">
    <property type="term" value="C:plasma membrane"/>
    <property type="evidence" value="ECO:0000318"/>
    <property type="project" value="GO_Central"/>
</dbReference>
<evidence type="ECO:0000256" key="5">
    <source>
        <dbReference type="ARBA" id="ARBA00023136"/>
    </source>
</evidence>
<dbReference type="InterPro" id="IPR000276">
    <property type="entry name" value="GPCR_Rhodpsn"/>
</dbReference>
<protein>
    <recommendedName>
        <fullName evidence="9">G-protein coupled receptors family 1 profile domain-containing protein</fullName>
    </recommendedName>
</protein>
<dbReference type="RefSeq" id="XP_002118119.1">
    <property type="nucleotide sequence ID" value="XM_002118083.1"/>
</dbReference>
<keyword evidence="6" id="KW-0675">Receptor</keyword>
<dbReference type="PANTHER" id="PTHR45695">
    <property type="entry name" value="LEUCOKININ RECEPTOR-RELATED"/>
    <property type="match status" value="1"/>
</dbReference>
<dbReference type="CTD" id="6759311"/>
<dbReference type="InterPro" id="IPR017452">
    <property type="entry name" value="GPCR_Rhodpsn_7TM"/>
</dbReference>
<dbReference type="PANTHER" id="PTHR45695:SF9">
    <property type="entry name" value="LEUCOKININ RECEPTOR"/>
    <property type="match status" value="1"/>
</dbReference>
<dbReference type="GO" id="GO:0004930">
    <property type="term" value="F:G protein-coupled receptor activity"/>
    <property type="evidence" value="ECO:0000318"/>
    <property type="project" value="GO_Central"/>
</dbReference>
<evidence type="ECO:0000256" key="8">
    <source>
        <dbReference type="SAM" id="Phobius"/>
    </source>
</evidence>
<dbReference type="Proteomes" id="UP000009022">
    <property type="component" value="Unassembled WGS sequence"/>
</dbReference>
<evidence type="ECO:0000259" key="9">
    <source>
        <dbReference type="PROSITE" id="PS50262"/>
    </source>
</evidence>
<dbReference type="PRINTS" id="PR00237">
    <property type="entry name" value="GPCRRHODOPSN"/>
</dbReference>
<evidence type="ECO:0000256" key="1">
    <source>
        <dbReference type="ARBA" id="ARBA00004141"/>
    </source>
</evidence>
<evidence type="ECO:0000256" key="6">
    <source>
        <dbReference type="ARBA" id="ARBA00023170"/>
    </source>
</evidence>
<feature type="transmembrane region" description="Helical" evidence="8">
    <location>
        <begin position="85"/>
        <end position="105"/>
    </location>
</feature>
<evidence type="ECO:0000256" key="4">
    <source>
        <dbReference type="ARBA" id="ARBA00023040"/>
    </source>
</evidence>
<sequence length="338" mass="38520">MRDSVYYFIGNLALCDICLLLFYWPIQLVKFALSWPFGTILCYISNSFPILFSAQAALTIIWMAFDRYHVAINSAKSNSSCWRNISKLGVIFILALALACPDIAFTSEDKTSALMLGSSKFKVNAKCWIEYGSHNYSTSAPWQIYFLLRYNILCVIPLSIVILMYKLSTFKTGELLPTKDNTTIGYNIEEDRKLIKLPSILIVIYFLSLTPEHIYYYVMINSPSFFNIQTHAINSFLFLICQLLLISRSAVNPFIYSASIPECRQVMIAMYGWDYKPKCLYFGIKNRNDQIVEPCTKLKLTHLANKVEESPAKADLHLEINLLSASGLVGFNKKTLNV</sequence>
<dbReference type="eggNOG" id="KOG4219">
    <property type="taxonomic scope" value="Eukaryota"/>
</dbReference>
<dbReference type="CDD" id="cd00637">
    <property type="entry name" value="7tm_classA_rhodopsin-like"/>
    <property type="match status" value="1"/>
</dbReference>
<feature type="transmembrane region" description="Helical" evidence="8">
    <location>
        <begin position="224"/>
        <end position="246"/>
    </location>
</feature>
<evidence type="ECO:0000256" key="3">
    <source>
        <dbReference type="ARBA" id="ARBA00022989"/>
    </source>
</evidence>
<gene>
    <name evidence="10" type="ORF">TRIADDRAFT_62155</name>
</gene>
<feature type="domain" description="G-protein coupled receptors family 1 profile" evidence="9">
    <location>
        <begin position="1"/>
        <end position="256"/>
    </location>
</feature>
<comment type="subcellular location">
    <subcellularLocation>
        <location evidence="1">Membrane</location>
        <topology evidence="1">Multi-pass membrane protein</topology>
    </subcellularLocation>
</comment>
<reference evidence="10 11" key="1">
    <citation type="journal article" date="2008" name="Nature">
        <title>The Trichoplax genome and the nature of placozoans.</title>
        <authorList>
            <person name="Srivastava M."/>
            <person name="Begovic E."/>
            <person name="Chapman J."/>
            <person name="Putnam N.H."/>
            <person name="Hellsten U."/>
            <person name="Kawashima T."/>
            <person name="Kuo A."/>
            <person name="Mitros T."/>
            <person name="Salamov A."/>
            <person name="Carpenter M.L."/>
            <person name="Signorovitch A.Y."/>
            <person name="Moreno M.A."/>
            <person name="Kamm K."/>
            <person name="Grimwood J."/>
            <person name="Schmutz J."/>
            <person name="Shapiro H."/>
            <person name="Grigoriev I.V."/>
            <person name="Buss L.W."/>
            <person name="Schierwater B."/>
            <person name="Dellaporta S.L."/>
            <person name="Rokhsar D.S."/>
        </authorList>
    </citation>
    <scope>NUCLEOTIDE SEQUENCE [LARGE SCALE GENOMIC DNA]</scope>
    <source>
        <strain evidence="10 11">Grell-BS-1999</strain>
    </source>
</reference>
<dbReference type="GeneID" id="6759311"/>
<keyword evidence="7" id="KW-0807">Transducer</keyword>
<dbReference type="PROSITE" id="PS50262">
    <property type="entry name" value="G_PROTEIN_RECEP_F1_2"/>
    <property type="match status" value="1"/>
</dbReference>
<dbReference type="GO" id="GO:0007186">
    <property type="term" value="P:G protein-coupled receptor signaling pathway"/>
    <property type="evidence" value="ECO:0000318"/>
    <property type="project" value="GO_Central"/>
</dbReference>
<keyword evidence="4" id="KW-0297">G-protein coupled receptor</keyword>